<dbReference type="GO" id="GO:0003677">
    <property type="term" value="F:DNA binding"/>
    <property type="evidence" value="ECO:0007669"/>
    <property type="project" value="InterPro"/>
</dbReference>
<dbReference type="PIRSF" id="PIRSF026567">
    <property type="entry name" value="Adenine_mtase_bact_prd"/>
    <property type="match status" value="1"/>
</dbReference>
<keyword evidence="3" id="KW-0808">Transferase</keyword>
<dbReference type="Gene3D" id="3.40.50.150">
    <property type="entry name" value="Vaccinia Virus protein VP39"/>
    <property type="match status" value="1"/>
</dbReference>
<dbReference type="PATRIC" id="fig|1423724.4.peg.2033"/>
<evidence type="ECO:0000313" key="4">
    <source>
        <dbReference type="Proteomes" id="UP000051324"/>
    </source>
</evidence>
<organism evidence="3 4">
    <name type="scientific">Ligilactobacillus apodemi DSM 16634 = JCM 16172</name>
    <dbReference type="NCBI Taxonomy" id="1423724"/>
    <lineage>
        <taxon>Bacteria</taxon>
        <taxon>Bacillati</taxon>
        <taxon>Bacillota</taxon>
        <taxon>Bacilli</taxon>
        <taxon>Lactobacillales</taxon>
        <taxon>Lactobacillaceae</taxon>
        <taxon>Ligilactobacillus</taxon>
    </lineage>
</organism>
<reference evidence="3 4" key="1">
    <citation type="journal article" date="2015" name="Genome Announc.">
        <title>Expanding the biotechnology potential of lactobacilli through comparative genomics of 213 strains and associated genera.</title>
        <authorList>
            <person name="Sun Z."/>
            <person name="Harris H.M."/>
            <person name="McCann A."/>
            <person name="Guo C."/>
            <person name="Argimon S."/>
            <person name="Zhang W."/>
            <person name="Yang X."/>
            <person name="Jeffery I.B."/>
            <person name="Cooney J.C."/>
            <person name="Kagawa T.F."/>
            <person name="Liu W."/>
            <person name="Song Y."/>
            <person name="Salvetti E."/>
            <person name="Wrobel A."/>
            <person name="Rasinkangas P."/>
            <person name="Parkhill J."/>
            <person name="Rea M.C."/>
            <person name="O'Sullivan O."/>
            <person name="Ritari J."/>
            <person name="Douillard F.P."/>
            <person name="Paul Ross R."/>
            <person name="Yang R."/>
            <person name="Briner A.E."/>
            <person name="Felis G.E."/>
            <person name="de Vos W.M."/>
            <person name="Barrangou R."/>
            <person name="Klaenhammer T.R."/>
            <person name="Caufield P.W."/>
            <person name="Cui Y."/>
            <person name="Zhang H."/>
            <person name="O'Toole P.W."/>
        </authorList>
    </citation>
    <scope>NUCLEOTIDE SEQUENCE [LARGE SCALE GENOMIC DNA]</scope>
    <source>
        <strain evidence="3 4">DSM 16634</strain>
    </source>
</reference>
<dbReference type="PANTHER" id="PTHR41313">
    <property type="entry name" value="ADENINE-SPECIFIC METHYLTRANSFERASE"/>
    <property type="match status" value="1"/>
</dbReference>
<dbReference type="STRING" id="1423724.FC32_GL001949"/>
<accession>A0A0R1TXZ3</accession>
<dbReference type="GO" id="GO:0032259">
    <property type="term" value="P:methylation"/>
    <property type="evidence" value="ECO:0007669"/>
    <property type="project" value="UniProtKB-KW"/>
</dbReference>
<dbReference type="InterPro" id="IPR016843">
    <property type="entry name" value="S-AdoMet-dep_Ade-MeTrfase_prd"/>
</dbReference>
<dbReference type="CDD" id="cd02440">
    <property type="entry name" value="AdoMet_MTases"/>
    <property type="match status" value="1"/>
</dbReference>
<dbReference type="InterPro" id="IPR048375">
    <property type="entry name" value="YtxK-like_N"/>
</dbReference>
<evidence type="ECO:0000313" key="3">
    <source>
        <dbReference type="EMBL" id="KRL86095.1"/>
    </source>
</evidence>
<dbReference type="GO" id="GO:0008170">
    <property type="term" value="F:N-methyltransferase activity"/>
    <property type="evidence" value="ECO:0007669"/>
    <property type="project" value="InterPro"/>
</dbReference>
<dbReference type="Pfam" id="PF21106">
    <property type="entry name" value="YtxK_like"/>
    <property type="match status" value="1"/>
</dbReference>
<gene>
    <name evidence="3" type="ORF">FC32_GL001949</name>
</gene>
<evidence type="ECO:0000259" key="2">
    <source>
        <dbReference type="Pfam" id="PF21106"/>
    </source>
</evidence>
<protein>
    <submittedName>
        <fullName evidence="3">Adenine-specific methyltransferase</fullName>
    </submittedName>
</protein>
<dbReference type="PANTHER" id="PTHR41313:SF1">
    <property type="entry name" value="DNA METHYLASE ADENINE-SPECIFIC DOMAIN-CONTAINING PROTEIN"/>
    <property type="match status" value="1"/>
</dbReference>
<name>A0A0R1TXZ3_9LACO</name>
<keyword evidence="3" id="KW-0489">Methyltransferase</keyword>
<proteinExistence type="predicted"/>
<dbReference type="InterPro" id="IPR052933">
    <property type="entry name" value="DNA_Protect_Modify"/>
</dbReference>
<dbReference type="Proteomes" id="UP000051324">
    <property type="component" value="Unassembled WGS sequence"/>
</dbReference>
<sequence>MDALIETFDNMLDNGNVHVEDGLPDEETIQKLTKLYQQIDLASLSKEERRALLQLSLLQVYKKEKIQANHQMTPDTIGFLLAYLIEKLVTYKPGIKLLDLTVGTGNLLSAILGTLENKGWDDLALYGIDNDDTLISLASISSQLMESDTKLVHQDAIIDLQVPQVDVVVGDLPIGYYPLDERASAFETTAKQGHSYVHYLLIEQALHQLNDGGWGMFVVPKGLFEAPEAKKLLEVIQKYGYLQGLLNLPQKLFVSENSQKSILIIQKQGATAKQAKPILLGEFPLMKDRAEFVKFLAEIDAWKAQNFS</sequence>
<feature type="domain" description="YtxK-like N-terminal helical" evidence="2">
    <location>
        <begin position="1"/>
        <end position="59"/>
    </location>
</feature>
<dbReference type="AlphaFoldDB" id="A0A0R1TXZ3"/>
<evidence type="ECO:0000259" key="1">
    <source>
        <dbReference type="Pfam" id="PF02384"/>
    </source>
</evidence>
<comment type="caution">
    <text evidence="3">The sequence shown here is derived from an EMBL/GenBank/DDBJ whole genome shotgun (WGS) entry which is preliminary data.</text>
</comment>
<dbReference type="Pfam" id="PF02384">
    <property type="entry name" value="N6_Mtase"/>
    <property type="match status" value="1"/>
</dbReference>
<dbReference type="InterPro" id="IPR029063">
    <property type="entry name" value="SAM-dependent_MTases_sf"/>
</dbReference>
<feature type="domain" description="DNA methylase adenine-specific" evidence="1">
    <location>
        <begin position="69"/>
        <end position="276"/>
    </location>
</feature>
<dbReference type="eggNOG" id="COG0827">
    <property type="taxonomic scope" value="Bacteria"/>
</dbReference>
<dbReference type="Gene3D" id="1.10.150.470">
    <property type="match status" value="1"/>
</dbReference>
<dbReference type="SUPFAM" id="SSF53335">
    <property type="entry name" value="S-adenosyl-L-methionine-dependent methyltransferases"/>
    <property type="match status" value="1"/>
</dbReference>
<dbReference type="EMBL" id="AZFT01000031">
    <property type="protein sequence ID" value="KRL86095.1"/>
    <property type="molecule type" value="Genomic_DNA"/>
</dbReference>
<keyword evidence="4" id="KW-1185">Reference proteome</keyword>
<dbReference type="InterPro" id="IPR003356">
    <property type="entry name" value="DNA_methylase_A-5"/>
</dbReference>